<protein>
    <submittedName>
        <fullName evidence="1">Retrotransposable element Tf2</fullName>
    </submittedName>
</protein>
<reference evidence="1" key="1">
    <citation type="journal article" date="2022" name="Int. J. Mol. Sci.">
        <title>Draft Genome of Tanacetum Coccineum: Genomic Comparison of Closely Related Tanacetum-Family Plants.</title>
        <authorList>
            <person name="Yamashiro T."/>
            <person name="Shiraishi A."/>
            <person name="Nakayama K."/>
            <person name="Satake H."/>
        </authorList>
    </citation>
    <scope>NUCLEOTIDE SEQUENCE</scope>
</reference>
<evidence type="ECO:0000313" key="2">
    <source>
        <dbReference type="Proteomes" id="UP001151760"/>
    </source>
</evidence>
<gene>
    <name evidence="1" type="ORF">Tco_0911207</name>
</gene>
<accession>A0ABQ5CXR8</accession>
<comment type="caution">
    <text evidence="1">The sequence shown here is derived from an EMBL/GenBank/DDBJ whole genome shotgun (WGS) entry which is preliminary data.</text>
</comment>
<proteinExistence type="predicted"/>
<dbReference type="EMBL" id="BQNB010014664">
    <property type="protein sequence ID" value="GJT30932.1"/>
    <property type="molecule type" value="Genomic_DNA"/>
</dbReference>
<keyword evidence="2" id="KW-1185">Reference proteome</keyword>
<dbReference type="CDD" id="cd00303">
    <property type="entry name" value="retropepsin_like"/>
    <property type="match status" value="1"/>
</dbReference>
<dbReference type="Proteomes" id="UP001151760">
    <property type="component" value="Unassembled WGS sequence"/>
</dbReference>
<evidence type="ECO:0000313" key="1">
    <source>
        <dbReference type="EMBL" id="GJT30932.1"/>
    </source>
</evidence>
<reference evidence="1" key="2">
    <citation type="submission" date="2022-01" db="EMBL/GenBank/DDBJ databases">
        <authorList>
            <person name="Yamashiro T."/>
            <person name="Shiraishi A."/>
            <person name="Satake H."/>
            <person name="Nakayama K."/>
        </authorList>
    </citation>
    <scope>NUCLEOTIDE SEQUENCE</scope>
</reference>
<name>A0ABQ5CXR8_9ASTR</name>
<dbReference type="InterPro" id="IPR021109">
    <property type="entry name" value="Peptidase_aspartic_dom_sf"/>
</dbReference>
<dbReference type="Gene3D" id="2.40.70.10">
    <property type="entry name" value="Acid Proteases"/>
    <property type="match status" value="1"/>
</dbReference>
<sequence length="310" mass="35157">MVKALITVEVNQLLGDSPSLNFPNSMVKMFKDGCIRNEDNVTWHQYEEGIKERSDHVNEDPMVELKNLKQFVHWGLKDEIGLDVRMFRPNNLTDAYSLAKMQEATLVIPKSRYTSLLVANKTVVTPFVSKSRGYAAKSNTLVLPASPQTMGSNRPRKQLTQQEMAKKRAKHLCFYCDQRYSHGHKCSGQMYCLEVAGCEEEIKDEDCVDGELDQVVVREEDVMPQVSLNAMNGVNSYQTMRIKGHVGKQVVHMLVDCGRTHNFLDLQAAKRMGCRMSKMCPLQVFVANGQVMSSMYMRKTSSGICRDMIL</sequence>
<organism evidence="1 2">
    <name type="scientific">Tanacetum coccineum</name>
    <dbReference type="NCBI Taxonomy" id="301880"/>
    <lineage>
        <taxon>Eukaryota</taxon>
        <taxon>Viridiplantae</taxon>
        <taxon>Streptophyta</taxon>
        <taxon>Embryophyta</taxon>
        <taxon>Tracheophyta</taxon>
        <taxon>Spermatophyta</taxon>
        <taxon>Magnoliopsida</taxon>
        <taxon>eudicotyledons</taxon>
        <taxon>Gunneridae</taxon>
        <taxon>Pentapetalae</taxon>
        <taxon>asterids</taxon>
        <taxon>campanulids</taxon>
        <taxon>Asterales</taxon>
        <taxon>Asteraceae</taxon>
        <taxon>Asteroideae</taxon>
        <taxon>Anthemideae</taxon>
        <taxon>Anthemidinae</taxon>
        <taxon>Tanacetum</taxon>
    </lineage>
</organism>